<dbReference type="Proteomes" id="UP000018922">
    <property type="component" value="Chromosome I"/>
</dbReference>
<name>V6F570_MAGGM</name>
<organism evidence="1 2">
    <name type="scientific">Magnetospirillum gryphiswaldense (strain DSM 6361 / JCM 21280 / NBRC 15271 / MSR-1)</name>
    <dbReference type="NCBI Taxonomy" id="431944"/>
    <lineage>
        <taxon>Bacteria</taxon>
        <taxon>Pseudomonadati</taxon>
        <taxon>Pseudomonadota</taxon>
        <taxon>Alphaproteobacteria</taxon>
        <taxon>Rhodospirillales</taxon>
        <taxon>Rhodospirillaceae</taxon>
        <taxon>Magnetospirillum</taxon>
    </lineage>
</organism>
<evidence type="ECO:0000313" key="1">
    <source>
        <dbReference type="EMBL" id="CDL00599.1"/>
    </source>
</evidence>
<dbReference type="AlphaFoldDB" id="V6F570"/>
<accession>V6F570</accession>
<sequence>MTTMALGEGGNPFHMISTAAAAAKAADAKVMAEKRIKRVVILVSIFR</sequence>
<proteinExistence type="predicted"/>
<reference evidence="1 2" key="1">
    <citation type="journal article" date="2014" name="Genome Announc.">
        <title>Complete genome sequence of Magnetospirillum gryphiswaldense MSR-1.</title>
        <authorList>
            <person name="Wang X."/>
            <person name="Wang Q."/>
            <person name="Zhang W."/>
            <person name="Wang Y."/>
            <person name="Li L."/>
            <person name="Wen T."/>
            <person name="Zhang T."/>
            <person name="Zhang Y."/>
            <person name="Xu J."/>
            <person name="Hu J."/>
            <person name="Li S."/>
            <person name="Liu L."/>
            <person name="Liu J."/>
            <person name="Jiang W."/>
            <person name="Tian J."/>
            <person name="Li Y."/>
            <person name="Schuler D."/>
            <person name="Wang L."/>
            <person name="Li J."/>
        </authorList>
    </citation>
    <scope>NUCLEOTIDE SEQUENCE [LARGE SCALE GENOMIC DNA]</scope>
    <source>
        <strain evidence="2">DSM 6361 / JCM 21280 / NBRC 15271 / MSR-1</strain>
    </source>
</reference>
<keyword evidence="2" id="KW-1185">Reference proteome</keyword>
<dbReference type="HOGENOM" id="CLU_3169928_0_0_5"/>
<dbReference type="EMBL" id="HG794546">
    <property type="protein sequence ID" value="CDL00599.1"/>
    <property type="molecule type" value="Genomic_DNA"/>
</dbReference>
<gene>
    <name evidence="1" type="ordered locus">MGMSRv2__3384</name>
</gene>
<evidence type="ECO:0000313" key="2">
    <source>
        <dbReference type="Proteomes" id="UP000018922"/>
    </source>
</evidence>
<protein>
    <submittedName>
        <fullName evidence="1">Uncharacterized protein</fullName>
    </submittedName>
</protein>
<dbReference type="KEGG" id="mgy:MGMSRv2__3384"/>